<keyword evidence="9" id="KW-1185">Reference proteome</keyword>
<dbReference type="SMART" id="SM00327">
    <property type="entry name" value="VWA"/>
    <property type="match status" value="2"/>
</dbReference>
<dbReference type="InterPro" id="IPR002035">
    <property type="entry name" value="VWF_A"/>
</dbReference>
<dbReference type="STRING" id="42514.ENSPNAP00000004950"/>
<dbReference type="PROSITE" id="PS50234">
    <property type="entry name" value="VWFA"/>
    <property type="match status" value="2"/>
</dbReference>
<evidence type="ECO:0000256" key="3">
    <source>
        <dbReference type="ARBA" id="ARBA00022729"/>
    </source>
</evidence>
<gene>
    <name evidence="8" type="primary">COL6A6</name>
</gene>
<evidence type="ECO:0000313" key="8">
    <source>
        <dbReference type="Ensembl" id="ENSPNAP00000004950.2"/>
    </source>
</evidence>
<evidence type="ECO:0000256" key="2">
    <source>
        <dbReference type="ARBA" id="ARBA00022525"/>
    </source>
</evidence>
<dbReference type="PANTHER" id="PTHR24020">
    <property type="entry name" value="COLLAGEN ALPHA"/>
    <property type="match status" value="1"/>
</dbReference>
<dbReference type="Ensembl" id="ENSPNAT00000006139.2">
    <property type="protein sequence ID" value="ENSPNAP00000004950.2"/>
    <property type="gene ID" value="ENSPNAG00000011297.2"/>
</dbReference>
<keyword evidence="4" id="KW-0677">Repeat</keyword>
<dbReference type="InterPro" id="IPR036465">
    <property type="entry name" value="vWFA_dom_sf"/>
</dbReference>
<dbReference type="FunFam" id="3.40.50.410:FF:000004">
    <property type="entry name" value="collagen alpha-6(VI) chain"/>
    <property type="match status" value="1"/>
</dbReference>
<accession>A0A3B4C1V9</accession>
<evidence type="ECO:0000256" key="6">
    <source>
        <dbReference type="ARBA" id="ARBA00023180"/>
    </source>
</evidence>
<dbReference type="Proteomes" id="UP001501920">
    <property type="component" value="Chromosome 5"/>
</dbReference>
<feature type="domain" description="VWFA" evidence="7">
    <location>
        <begin position="254"/>
        <end position="423"/>
    </location>
</feature>
<dbReference type="SUPFAM" id="SSF53300">
    <property type="entry name" value="vWA-like"/>
    <property type="match status" value="2"/>
</dbReference>
<evidence type="ECO:0000256" key="5">
    <source>
        <dbReference type="ARBA" id="ARBA00023119"/>
    </source>
</evidence>
<reference evidence="8" key="2">
    <citation type="submission" date="2025-08" db="UniProtKB">
        <authorList>
            <consortium name="Ensembl"/>
        </authorList>
    </citation>
    <scope>IDENTIFICATION</scope>
</reference>
<dbReference type="Gene3D" id="3.40.50.410">
    <property type="entry name" value="von Willebrand factor, type A domain"/>
    <property type="match status" value="2"/>
</dbReference>
<proteinExistence type="predicted"/>
<keyword evidence="6" id="KW-0325">Glycoprotein</keyword>
<dbReference type="Pfam" id="PF00092">
    <property type="entry name" value="VWA"/>
    <property type="match status" value="2"/>
</dbReference>
<dbReference type="FunFam" id="3.40.50.410:FF:000001">
    <property type="entry name" value="Collagen, type XII, alpha 1"/>
    <property type="match status" value="1"/>
</dbReference>
<evidence type="ECO:0000256" key="4">
    <source>
        <dbReference type="ARBA" id="ARBA00022737"/>
    </source>
</evidence>
<feature type="domain" description="VWFA" evidence="7">
    <location>
        <begin position="37"/>
        <end position="211"/>
    </location>
</feature>
<organism evidence="8 9">
    <name type="scientific">Pygocentrus nattereri</name>
    <name type="common">Red-bellied piranha</name>
    <dbReference type="NCBI Taxonomy" id="42514"/>
    <lineage>
        <taxon>Eukaryota</taxon>
        <taxon>Metazoa</taxon>
        <taxon>Chordata</taxon>
        <taxon>Craniata</taxon>
        <taxon>Vertebrata</taxon>
        <taxon>Euteleostomi</taxon>
        <taxon>Actinopterygii</taxon>
        <taxon>Neopterygii</taxon>
        <taxon>Teleostei</taxon>
        <taxon>Ostariophysi</taxon>
        <taxon>Characiformes</taxon>
        <taxon>Characoidei</taxon>
        <taxon>Pygocentrus</taxon>
    </lineage>
</organism>
<evidence type="ECO:0000313" key="9">
    <source>
        <dbReference type="Proteomes" id="UP001501920"/>
    </source>
</evidence>
<keyword evidence="5" id="KW-0176">Collagen</keyword>
<dbReference type="GO" id="GO:0005581">
    <property type="term" value="C:collagen trimer"/>
    <property type="evidence" value="ECO:0007669"/>
    <property type="project" value="UniProtKB-KW"/>
</dbReference>
<reference evidence="8 9" key="1">
    <citation type="submission" date="2020-10" db="EMBL/GenBank/DDBJ databases">
        <title>Pygocentrus nattereri (red-bellied piranha) genome, fPygNat1, primary haplotype.</title>
        <authorList>
            <person name="Myers G."/>
            <person name="Meyer A."/>
            <person name="Karagic N."/>
            <person name="Pippel M."/>
            <person name="Winkler S."/>
            <person name="Tracey A."/>
            <person name="Wood J."/>
            <person name="Formenti G."/>
            <person name="Howe K."/>
            <person name="Fedrigo O."/>
            <person name="Jarvis E.D."/>
        </authorList>
    </citation>
    <scope>NUCLEOTIDE SEQUENCE [LARGE SCALE GENOMIC DNA]</scope>
</reference>
<name>A0A3B4C1V9_PYGNA</name>
<dbReference type="GO" id="GO:0005576">
    <property type="term" value="C:extracellular region"/>
    <property type="evidence" value="ECO:0007669"/>
    <property type="project" value="UniProtKB-SubCell"/>
</dbReference>
<keyword evidence="2" id="KW-0964">Secreted</keyword>
<sequence length="456" mass="51470">MCYFTTSEAMLTFGKIHYYNVYLSFFLPVCTQEAMADIVFLVDGSASIGLKNFQQIRDFLFSLVSNFDVAPNKVRIGMVQYSDTPRTEFTLNRYEDKQEILDYIKRLPYKTGGTNTGMGLEFLLKNHFVEEAGSRAKQQVPQIAVVITDGDSQDEVEPFAQELRQKGIKIYAIGIKDADEALLKKIATQPYDQHVYSVSDFAALQGISQNIIHELCTTVEKEGEIILPLQGKSSCLGQMLGTGITCLRIRNQNDIVLLVDSSDTIGDANFAEIQRFLRAFVDTLDIRPDKVRVGLVQYSDKPYQEFLLGEYADKADLLKKFDNIRYHKGSANTGIALDFIRENYFNQARKNVPHIAIVITDGVSGDAVEEPAQKLRMQGVITFVVKTGGANIVQLHAIANSPQEEFLFSADSHQKLQELVENLRRKACIAFFTLRQDMLCYDEKMLMLRLLSLNII</sequence>
<dbReference type="PRINTS" id="PR00453">
    <property type="entry name" value="VWFADOMAIN"/>
</dbReference>
<evidence type="ECO:0000256" key="1">
    <source>
        <dbReference type="ARBA" id="ARBA00004239"/>
    </source>
</evidence>
<dbReference type="AlphaFoldDB" id="A0A3B4C1V9"/>
<dbReference type="InterPro" id="IPR050525">
    <property type="entry name" value="ECM_Assembly_Org"/>
</dbReference>
<dbReference type="OMA" id="IAHNCER"/>
<dbReference type="GeneTree" id="ENSGT00940000155619"/>
<dbReference type="PANTHER" id="PTHR24020:SF86">
    <property type="entry name" value="COLLAGEN, TYPE VI, ALPHA 4"/>
    <property type="match status" value="1"/>
</dbReference>
<comment type="subcellular location">
    <subcellularLocation>
        <location evidence="1">Secreted</location>
        <location evidence="1">Extracellular space</location>
    </subcellularLocation>
</comment>
<dbReference type="CDD" id="cd01472">
    <property type="entry name" value="vWA_collagen"/>
    <property type="match status" value="1"/>
</dbReference>
<reference evidence="8" key="3">
    <citation type="submission" date="2025-09" db="UniProtKB">
        <authorList>
            <consortium name="Ensembl"/>
        </authorList>
    </citation>
    <scope>IDENTIFICATION</scope>
</reference>
<evidence type="ECO:0000259" key="7">
    <source>
        <dbReference type="PROSITE" id="PS50234"/>
    </source>
</evidence>
<protein>
    <recommendedName>
        <fullName evidence="7">VWFA domain-containing protein</fullName>
    </recommendedName>
</protein>
<keyword evidence="3" id="KW-0732">Signal</keyword>